<dbReference type="Pfam" id="PF18052">
    <property type="entry name" value="Rx_N"/>
    <property type="match status" value="1"/>
</dbReference>
<dbReference type="InterPro" id="IPR055414">
    <property type="entry name" value="LRR_R13L4/SHOC2-like"/>
</dbReference>
<dbReference type="PhylomeDB" id="A0A022RKX0"/>
<dbReference type="Gene3D" id="1.10.10.10">
    <property type="entry name" value="Winged helix-like DNA-binding domain superfamily/Winged helix DNA-binding domain"/>
    <property type="match status" value="1"/>
</dbReference>
<dbReference type="InterPro" id="IPR027417">
    <property type="entry name" value="P-loop_NTPase"/>
</dbReference>
<dbReference type="InterPro" id="IPR038005">
    <property type="entry name" value="RX-like_CC"/>
</dbReference>
<dbReference type="InterPro" id="IPR032675">
    <property type="entry name" value="LRR_dom_sf"/>
</dbReference>
<proteinExistence type="inferred from homology"/>
<protein>
    <recommendedName>
        <fullName evidence="14">NB-ARC domain-containing protein</fullName>
    </recommendedName>
</protein>
<dbReference type="SUPFAM" id="SSF52540">
    <property type="entry name" value="P-loop containing nucleoside triphosphate hydrolases"/>
    <property type="match status" value="1"/>
</dbReference>
<dbReference type="FunFam" id="1.10.10.10:FF:000322">
    <property type="entry name" value="Probable disease resistance protein At1g63360"/>
    <property type="match status" value="1"/>
</dbReference>
<dbReference type="KEGG" id="egt:105954727"/>
<keyword evidence="5" id="KW-0611">Plant defense</keyword>
<feature type="domain" description="Disease resistance protein winged helix" evidence="10">
    <location>
        <begin position="421"/>
        <end position="491"/>
    </location>
</feature>
<evidence type="ECO:0000259" key="10">
    <source>
        <dbReference type="Pfam" id="PF23559"/>
    </source>
</evidence>
<dbReference type="SUPFAM" id="SSF52058">
    <property type="entry name" value="L domain-like"/>
    <property type="match status" value="1"/>
</dbReference>
<dbReference type="OrthoDB" id="646178at2759"/>
<evidence type="ECO:0000313" key="12">
    <source>
        <dbReference type="EMBL" id="EYU40383.1"/>
    </source>
</evidence>
<evidence type="ECO:0000256" key="4">
    <source>
        <dbReference type="ARBA" id="ARBA00022741"/>
    </source>
</evidence>
<dbReference type="InterPro" id="IPR036388">
    <property type="entry name" value="WH-like_DNA-bd_sf"/>
</dbReference>
<evidence type="ECO:0008006" key="14">
    <source>
        <dbReference type="Google" id="ProtNLM"/>
    </source>
</evidence>
<accession>A0A022RKX0</accession>
<feature type="domain" description="NB-ARC" evidence="8">
    <location>
        <begin position="163"/>
        <end position="329"/>
    </location>
</feature>
<keyword evidence="3" id="KW-0677">Repeat</keyword>
<keyword evidence="4" id="KW-0547">Nucleotide-binding</keyword>
<dbReference type="OMA" id="HRRICIH"/>
<dbReference type="AlphaFoldDB" id="A0A022RKX0"/>
<evidence type="ECO:0000313" key="13">
    <source>
        <dbReference type="Proteomes" id="UP000030748"/>
    </source>
</evidence>
<dbReference type="Proteomes" id="UP000030748">
    <property type="component" value="Unassembled WGS sequence"/>
</dbReference>
<dbReference type="Gene3D" id="1.10.8.430">
    <property type="entry name" value="Helical domain of apoptotic protease-activating factors"/>
    <property type="match status" value="1"/>
</dbReference>
<dbReference type="InterPro" id="IPR041118">
    <property type="entry name" value="Rx_N"/>
</dbReference>
<dbReference type="CDD" id="cd14798">
    <property type="entry name" value="RX-CC_like"/>
    <property type="match status" value="1"/>
</dbReference>
<evidence type="ECO:0000256" key="1">
    <source>
        <dbReference type="ARBA" id="ARBA00008894"/>
    </source>
</evidence>
<keyword evidence="7" id="KW-0175">Coiled coil</keyword>
<evidence type="ECO:0000256" key="5">
    <source>
        <dbReference type="ARBA" id="ARBA00022821"/>
    </source>
</evidence>
<dbReference type="InterPro" id="IPR042197">
    <property type="entry name" value="Apaf_helical"/>
</dbReference>
<dbReference type="PANTHER" id="PTHR23155:SF1193">
    <property type="entry name" value="DISEASE RESISTANCE PROTEIN RPP13-RELATED"/>
    <property type="match status" value="1"/>
</dbReference>
<organism evidence="12 13">
    <name type="scientific">Erythranthe guttata</name>
    <name type="common">Yellow monkey flower</name>
    <name type="synonym">Mimulus guttatus</name>
    <dbReference type="NCBI Taxonomy" id="4155"/>
    <lineage>
        <taxon>Eukaryota</taxon>
        <taxon>Viridiplantae</taxon>
        <taxon>Streptophyta</taxon>
        <taxon>Embryophyta</taxon>
        <taxon>Tracheophyta</taxon>
        <taxon>Spermatophyta</taxon>
        <taxon>Magnoliopsida</taxon>
        <taxon>eudicotyledons</taxon>
        <taxon>Gunneridae</taxon>
        <taxon>Pentapetalae</taxon>
        <taxon>asterids</taxon>
        <taxon>lamiids</taxon>
        <taxon>Lamiales</taxon>
        <taxon>Phrymaceae</taxon>
        <taxon>Erythranthe</taxon>
    </lineage>
</organism>
<dbReference type="Pfam" id="PF23559">
    <property type="entry name" value="WHD_DRP"/>
    <property type="match status" value="1"/>
</dbReference>
<dbReference type="FunFam" id="3.40.50.300:FF:001091">
    <property type="entry name" value="Probable disease resistance protein At1g61300"/>
    <property type="match status" value="1"/>
</dbReference>
<dbReference type="EMBL" id="KI630402">
    <property type="protein sequence ID" value="EYU40383.1"/>
    <property type="molecule type" value="Genomic_DNA"/>
</dbReference>
<evidence type="ECO:0000256" key="3">
    <source>
        <dbReference type="ARBA" id="ARBA00022737"/>
    </source>
</evidence>
<evidence type="ECO:0000256" key="6">
    <source>
        <dbReference type="ARBA" id="ARBA00022840"/>
    </source>
</evidence>
<dbReference type="Pfam" id="PF23598">
    <property type="entry name" value="LRR_14"/>
    <property type="match status" value="1"/>
</dbReference>
<keyword evidence="13" id="KW-1185">Reference proteome</keyword>
<gene>
    <name evidence="12" type="ORF">MIMGU_mgv1a001106mg</name>
</gene>
<dbReference type="InterPro" id="IPR058922">
    <property type="entry name" value="WHD_DRP"/>
</dbReference>
<feature type="domain" description="Disease resistance N-terminal" evidence="9">
    <location>
        <begin position="5"/>
        <end position="87"/>
    </location>
</feature>
<dbReference type="Gene3D" id="3.80.10.10">
    <property type="entry name" value="Ribonuclease Inhibitor"/>
    <property type="match status" value="1"/>
</dbReference>
<sequence length="888" mass="101214">MAEAAITFLLENLQKLLSDHVHLISGAEGELKQLQNELDLMKAFLVQSANRREKGELFRQFETQIRDVVHEAEDTLDTCLVEAAAGMKRNFLSRNLNPKGASLAKKVKTLRETEVKPIFERAKINFANLQIADPSATGDEDTKGKAKKIPLLREDNIVGFEGEADTLISYLNEESEELEVISIIGMPGLGKTTLAWKIYKDSRVQFEFPTMIWVYVSQEFNRRDVFLTILKKFTQVDMSSKTDNELACLVRSYLEKSKFILFMDDVWTTEDWKNIEAALPKGNKLGKVLITSRHERVAVHANRKREPHQLRFLDSTESWELLQLEVFRNLDDCPQDFKTLGKDIARQCGGVPLAIVVIGGMLVESFSPQGGSAMKSEWEKISASVNSYLADDKEKRTENIIALSYKQMSHDLRDCFLYLGVFPEDTEIHAWKLIRLWIAEGFIKHKPPKSLEEVAEDNLKDLINLNLVMVDKTKAEGGIKVCRMHDMIREFCKAEAGIKKQNLFQEVKKSNNVFDPRVSQIQKHRRICIHSYVQDFLRGRPKGPRVRSFLCFSKETITLPLECIPSIPEAFDLLRVLDANPIKFLKFPIKLTQLIHLRYIALSGDEFKSLPDAVSKLWNLQTIRIDTISRTFEIKANIWKMRQLRHFKTKAAITLSSELKGEAAENLQSLSRLSTQCCTEELFNKTPNLINLGIRGDLATLSDSRCLIKLNRLQKLKLLYDVFPDVTSENPLSRLAQPDRFPPNLKILELSATHLSWKHMSTLGKLGALKVLKLKDFAFVGKFWEAGVEGKFASLEFLLIARTDLEFWTASSDCFPGLKCLVLKNCERLEEIPLLLHKSLQILDIERVSKTAAASARKIEAEKECMHGQQHRAKRGGFKLIIAPGDER</sequence>
<keyword evidence="6" id="KW-0067">ATP-binding</keyword>
<dbReference type="GO" id="GO:0051607">
    <property type="term" value="P:defense response to virus"/>
    <property type="evidence" value="ECO:0007669"/>
    <property type="project" value="UniProtKB-ARBA"/>
</dbReference>
<dbReference type="eggNOG" id="KOG4658">
    <property type="taxonomic scope" value="Eukaryota"/>
</dbReference>
<name>A0A022RKX0_ERYGU</name>
<evidence type="ECO:0000259" key="11">
    <source>
        <dbReference type="Pfam" id="PF23598"/>
    </source>
</evidence>
<evidence type="ECO:0000259" key="9">
    <source>
        <dbReference type="Pfam" id="PF18052"/>
    </source>
</evidence>
<feature type="coiled-coil region" evidence="7">
    <location>
        <begin position="17"/>
        <end position="44"/>
    </location>
</feature>
<dbReference type="InterPro" id="IPR002182">
    <property type="entry name" value="NB-ARC"/>
</dbReference>
<dbReference type="PANTHER" id="PTHR23155">
    <property type="entry name" value="DISEASE RESISTANCE PROTEIN RP"/>
    <property type="match status" value="1"/>
</dbReference>
<dbReference type="Gene3D" id="1.20.5.4130">
    <property type="match status" value="1"/>
</dbReference>
<dbReference type="GO" id="GO:0043531">
    <property type="term" value="F:ADP binding"/>
    <property type="evidence" value="ECO:0007669"/>
    <property type="project" value="InterPro"/>
</dbReference>
<dbReference type="InterPro" id="IPR044974">
    <property type="entry name" value="Disease_R_plants"/>
</dbReference>
<evidence type="ECO:0000259" key="8">
    <source>
        <dbReference type="Pfam" id="PF00931"/>
    </source>
</evidence>
<dbReference type="Gene3D" id="3.40.50.300">
    <property type="entry name" value="P-loop containing nucleotide triphosphate hydrolases"/>
    <property type="match status" value="1"/>
</dbReference>
<evidence type="ECO:0000256" key="7">
    <source>
        <dbReference type="SAM" id="Coils"/>
    </source>
</evidence>
<keyword evidence="2" id="KW-0433">Leucine-rich repeat</keyword>
<feature type="domain" description="Disease resistance R13L4/SHOC-2-like LRR" evidence="11">
    <location>
        <begin position="546"/>
        <end position="823"/>
    </location>
</feature>
<dbReference type="GO" id="GO:0005524">
    <property type="term" value="F:ATP binding"/>
    <property type="evidence" value="ECO:0007669"/>
    <property type="project" value="UniProtKB-KW"/>
</dbReference>
<reference evidence="12 13" key="1">
    <citation type="journal article" date="2013" name="Proc. Natl. Acad. Sci. U.S.A.">
        <title>Fine-scale variation in meiotic recombination in Mimulus inferred from population shotgun sequencing.</title>
        <authorList>
            <person name="Hellsten U."/>
            <person name="Wright K.M."/>
            <person name="Jenkins J."/>
            <person name="Shu S."/>
            <person name="Yuan Y."/>
            <person name="Wessler S.R."/>
            <person name="Schmutz J."/>
            <person name="Willis J.H."/>
            <person name="Rokhsar D.S."/>
        </authorList>
    </citation>
    <scope>NUCLEOTIDE SEQUENCE [LARGE SCALE GENOMIC DNA]</scope>
    <source>
        <strain evidence="13">cv. DUN x IM62</strain>
    </source>
</reference>
<comment type="similarity">
    <text evidence="1">Belongs to the disease resistance NB-LRR family.</text>
</comment>
<evidence type="ECO:0000256" key="2">
    <source>
        <dbReference type="ARBA" id="ARBA00022614"/>
    </source>
</evidence>
<dbReference type="PRINTS" id="PR00364">
    <property type="entry name" value="DISEASERSIST"/>
</dbReference>
<dbReference type="Pfam" id="PF00931">
    <property type="entry name" value="NB-ARC"/>
    <property type="match status" value="1"/>
</dbReference>